<name>A0ACC2B7K9_DIPCM</name>
<reference evidence="2" key="1">
    <citation type="journal article" date="2024" name="Proc. Natl. Acad. Sci. U.S.A.">
        <title>Extraordinary preservation of gene collinearity over three hundred million years revealed in homosporous lycophytes.</title>
        <authorList>
            <person name="Li C."/>
            <person name="Wickell D."/>
            <person name="Kuo L.Y."/>
            <person name="Chen X."/>
            <person name="Nie B."/>
            <person name="Liao X."/>
            <person name="Peng D."/>
            <person name="Ji J."/>
            <person name="Jenkins J."/>
            <person name="Williams M."/>
            <person name="Shu S."/>
            <person name="Plott C."/>
            <person name="Barry K."/>
            <person name="Rajasekar S."/>
            <person name="Grimwood J."/>
            <person name="Han X."/>
            <person name="Sun S."/>
            <person name="Hou Z."/>
            <person name="He W."/>
            <person name="Dai G."/>
            <person name="Sun C."/>
            <person name="Schmutz J."/>
            <person name="Leebens-Mack J.H."/>
            <person name="Li F.W."/>
            <person name="Wang L."/>
        </authorList>
    </citation>
    <scope>NUCLEOTIDE SEQUENCE [LARGE SCALE GENOMIC DNA]</scope>
    <source>
        <strain evidence="2">cv. PW_Plant_1</strain>
    </source>
</reference>
<sequence>MRKNEGVHRMVAWDAETEKHLHSFRESLGASDCGGLDEAPSVTVPEGESSLKENREIGTPDREENWSGAGTQGKQGSSEEESKPSDLRNKPWRSPSWGSHSAPSSPRHLHPITPEDQPTRQNIPFPLTPHPQQSARRRPAAIQKTLGAAGSSDEGREWVPPTPGRRREISRIRNGLDIKLDLCAVQRSRDRAEPTETQLKRDKFAFFDKDCSRVAEHIYLGSDAVARNKETLIANKITHVLNCVGFVCPECFPDDFKYKTLWLQDSPGEDITSILYDVFDYFEEVRDLGGRVFVHCCQGVSRSTSLVIAYLMWRKGRSFEDAFQDVKAARGVTNPNMGFACQLLQCQKRVHAAPVSPNSVLRMYRMAPHSPYDPLHLVPKTVSNPGTSALDSRGAFVVHIPSAIYVWVGKCSIEGMYSAAKTAAIQVVKYERAQGKIFSIREGNEPPEFWEVLNQGCASGEGSESSVASTILQSASTTYDQRLGGNSGVHCCHEKSLQHVELDKINAPKELDCASGEELQPRAYGSSRRSGREMRVLKDYDVDYEVYRRALEGGVFPPSNGLATHVPARDSGWSRLRRQVFSGCMRDILTPEATSSENSSQSLGFANLTAFDELSGATRSLSARTLADPFSLSVGTSVSTSCTESPSVSIGRTSSPCVTISNTPRESSFAGSPSSSQLPSPALTFSFSTPLQTNILPNQLDSKSPSKAPLISLAQRRGSAAPSLRLPALIDDPSTPKGPLKSLSPPYLPSVEQQKVAPLSDENSSLLFIKELPNLLGSMLDYRQSDTPSSTSNTGFQQVESHGILENQSSEAMVTIQSKASSCMPRTGSNNPKIVNRCIDSSTKATWQKVCTVRNSTEQSEPEIYAWPSMEKVDCFDADDLDSQAAFVLLAPSGRHSEDMSENEAHVYVWVGKNLKGTKESPLFVEDVENPQSLWEKVGKEFLERSKLQVSMPLPIKVIDCELGNH</sequence>
<dbReference type="EMBL" id="CM055108">
    <property type="protein sequence ID" value="KAJ7525735.1"/>
    <property type="molecule type" value="Genomic_DNA"/>
</dbReference>
<keyword evidence="2" id="KW-1185">Reference proteome</keyword>
<dbReference type="Proteomes" id="UP001162992">
    <property type="component" value="Chromosome 17"/>
</dbReference>
<protein>
    <submittedName>
        <fullName evidence="1">Uncharacterized protein</fullName>
    </submittedName>
</protein>
<proteinExistence type="predicted"/>
<organism evidence="1 2">
    <name type="scientific">Diphasiastrum complanatum</name>
    <name type="common">Issler's clubmoss</name>
    <name type="synonym">Lycopodium complanatum</name>
    <dbReference type="NCBI Taxonomy" id="34168"/>
    <lineage>
        <taxon>Eukaryota</taxon>
        <taxon>Viridiplantae</taxon>
        <taxon>Streptophyta</taxon>
        <taxon>Embryophyta</taxon>
        <taxon>Tracheophyta</taxon>
        <taxon>Lycopodiopsida</taxon>
        <taxon>Lycopodiales</taxon>
        <taxon>Lycopodiaceae</taxon>
        <taxon>Lycopodioideae</taxon>
        <taxon>Diphasiastrum</taxon>
    </lineage>
</organism>
<comment type="caution">
    <text evidence="1">The sequence shown here is derived from an EMBL/GenBank/DDBJ whole genome shotgun (WGS) entry which is preliminary data.</text>
</comment>
<evidence type="ECO:0000313" key="2">
    <source>
        <dbReference type="Proteomes" id="UP001162992"/>
    </source>
</evidence>
<accession>A0ACC2B7K9</accession>
<evidence type="ECO:0000313" key="1">
    <source>
        <dbReference type="EMBL" id="KAJ7525735.1"/>
    </source>
</evidence>
<gene>
    <name evidence="1" type="ORF">O6H91_17G063700</name>
</gene>